<dbReference type="InterPro" id="IPR024185">
    <property type="entry name" value="FTHF_cligase-like_sf"/>
</dbReference>
<feature type="binding site" evidence="4">
    <location>
        <begin position="6"/>
        <end position="10"/>
    </location>
    <ligand>
        <name>ATP</name>
        <dbReference type="ChEBI" id="CHEBI:30616"/>
    </ligand>
</feature>
<evidence type="ECO:0000313" key="6">
    <source>
        <dbReference type="EMBL" id="SEG64519.1"/>
    </source>
</evidence>
<protein>
    <recommendedName>
        <fullName evidence="5">5-formyltetrahydrofolate cyclo-ligase</fullName>
        <ecNumber evidence="5">6.3.3.2</ecNumber>
    </recommendedName>
</protein>
<dbReference type="Pfam" id="PF01812">
    <property type="entry name" value="5-FTHF_cyc-lig"/>
    <property type="match status" value="1"/>
</dbReference>
<keyword evidence="6" id="KW-0436">Ligase</keyword>
<dbReference type="AlphaFoldDB" id="A0A1H6BV25"/>
<dbReference type="EMBL" id="FNVG01000026">
    <property type="protein sequence ID" value="SEG64519.1"/>
    <property type="molecule type" value="Genomic_DNA"/>
</dbReference>
<evidence type="ECO:0000256" key="4">
    <source>
        <dbReference type="PIRSR" id="PIRSR006806-1"/>
    </source>
</evidence>
<dbReference type="OrthoDB" id="9801938at2"/>
<dbReference type="PIRSF" id="PIRSF006806">
    <property type="entry name" value="FTHF_cligase"/>
    <property type="match status" value="1"/>
</dbReference>
<dbReference type="NCBIfam" id="TIGR02727">
    <property type="entry name" value="MTHFS_bact"/>
    <property type="match status" value="1"/>
</dbReference>
<dbReference type="Proteomes" id="UP000236721">
    <property type="component" value="Unassembled WGS sequence"/>
</dbReference>
<keyword evidence="7" id="KW-1185">Reference proteome</keyword>
<keyword evidence="3 4" id="KW-0067">ATP-binding</keyword>
<dbReference type="GO" id="GO:0030272">
    <property type="term" value="F:5-formyltetrahydrofolate cyclo-ligase activity"/>
    <property type="evidence" value="ECO:0007669"/>
    <property type="project" value="UniProtKB-EC"/>
</dbReference>
<gene>
    <name evidence="6" type="ORF">SAMN04488244_12628</name>
</gene>
<dbReference type="EC" id="6.3.3.2" evidence="5"/>
<dbReference type="Gene3D" id="3.40.50.10420">
    <property type="entry name" value="NagB/RpiA/CoA transferase-like"/>
    <property type="match status" value="1"/>
</dbReference>
<keyword evidence="5" id="KW-0460">Magnesium</keyword>
<dbReference type="PANTHER" id="PTHR23407:SF1">
    <property type="entry name" value="5-FORMYLTETRAHYDROFOLATE CYCLO-LIGASE"/>
    <property type="match status" value="1"/>
</dbReference>
<dbReference type="GO" id="GO:0009396">
    <property type="term" value="P:folic acid-containing compound biosynthetic process"/>
    <property type="evidence" value="ECO:0007669"/>
    <property type="project" value="TreeGrafter"/>
</dbReference>
<evidence type="ECO:0000256" key="3">
    <source>
        <dbReference type="ARBA" id="ARBA00022840"/>
    </source>
</evidence>
<comment type="catalytic activity">
    <reaction evidence="5">
        <text>(6S)-5-formyl-5,6,7,8-tetrahydrofolate + ATP = (6R)-5,10-methenyltetrahydrofolate + ADP + phosphate</text>
        <dbReference type="Rhea" id="RHEA:10488"/>
        <dbReference type="ChEBI" id="CHEBI:30616"/>
        <dbReference type="ChEBI" id="CHEBI:43474"/>
        <dbReference type="ChEBI" id="CHEBI:57455"/>
        <dbReference type="ChEBI" id="CHEBI:57457"/>
        <dbReference type="ChEBI" id="CHEBI:456216"/>
        <dbReference type="EC" id="6.3.3.2"/>
    </reaction>
</comment>
<comment type="cofactor">
    <cofactor evidence="5">
        <name>Mg(2+)</name>
        <dbReference type="ChEBI" id="CHEBI:18420"/>
    </cofactor>
</comment>
<dbReference type="GO" id="GO:0005524">
    <property type="term" value="F:ATP binding"/>
    <property type="evidence" value="ECO:0007669"/>
    <property type="project" value="UniProtKB-KW"/>
</dbReference>
<dbReference type="PANTHER" id="PTHR23407">
    <property type="entry name" value="ATPASE INHIBITOR/5-FORMYLTETRAHYDROFOLATE CYCLO-LIGASE"/>
    <property type="match status" value="1"/>
</dbReference>
<dbReference type="GO" id="GO:0035999">
    <property type="term" value="P:tetrahydrofolate interconversion"/>
    <property type="evidence" value="ECO:0007669"/>
    <property type="project" value="TreeGrafter"/>
</dbReference>
<evidence type="ECO:0000256" key="2">
    <source>
        <dbReference type="ARBA" id="ARBA00022741"/>
    </source>
</evidence>
<dbReference type="InterPro" id="IPR002698">
    <property type="entry name" value="FTHF_cligase"/>
</dbReference>
<comment type="similarity">
    <text evidence="1 5">Belongs to the 5-formyltetrahydrofolate cyclo-ligase family.</text>
</comment>
<dbReference type="GO" id="GO:0046872">
    <property type="term" value="F:metal ion binding"/>
    <property type="evidence" value="ECO:0007669"/>
    <property type="project" value="UniProtKB-KW"/>
</dbReference>
<name>A0A1H6BV25_9VIBR</name>
<evidence type="ECO:0000313" key="7">
    <source>
        <dbReference type="Proteomes" id="UP000236721"/>
    </source>
</evidence>
<feature type="binding site" evidence="4">
    <location>
        <position position="57"/>
    </location>
    <ligand>
        <name>substrate</name>
    </ligand>
</feature>
<accession>A0A1H6BV25</accession>
<dbReference type="InterPro" id="IPR037171">
    <property type="entry name" value="NagB/RpiA_transferase-like"/>
</dbReference>
<keyword evidence="2 4" id="KW-0547">Nucleotide-binding</keyword>
<organism evidence="6 7">
    <name type="scientific">Vibrio hangzhouensis</name>
    <dbReference type="NCBI Taxonomy" id="462991"/>
    <lineage>
        <taxon>Bacteria</taxon>
        <taxon>Pseudomonadati</taxon>
        <taxon>Pseudomonadota</taxon>
        <taxon>Gammaproteobacteria</taxon>
        <taxon>Vibrionales</taxon>
        <taxon>Vibrionaceae</taxon>
        <taxon>Vibrio</taxon>
    </lineage>
</organism>
<dbReference type="SUPFAM" id="SSF100950">
    <property type="entry name" value="NagB/RpiA/CoA transferase-like"/>
    <property type="match status" value="1"/>
</dbReference>
<evidence type="ECO:0000256" key="5">
    <source>
        <dbReference type="RuleBase" id="RU361279"/>
    </source>
</evidence>
<feature type="binding site" evidence="4">
    <location>
        <position position="52"/>
    </location>
    <ligand>
        <name>substrate</name>
    </ligand>
</feature>
<reference evidence="7" key="1">
    <citation type="submission" date="2016-10" db="EMBL/GenBank/DDBJ databases">
        <authorList>
            <person name="Varghese N."/>
            <person name="Submissions S."/>
        </authorList>
    </citation>
    <scope>NUCLEOTIDE SEQUENCE [LARGE SCALE GENOMIC DNA]</scope>
    <source>
        <strain evidence="7">CGMCC 1.7062</strain>
    </source>
</reference>
<evidence type="ECO:0000256" key="1">
    <source>
        <dbReference type="ARBA" id="ARBA00010638"/>
    </source>
</evidence>
<feature type="binding site" evidence="4">
    <location>
        <begin position="137"/>
        <end position="145"/>
    </location>
    <ligand>
        <name>ATP</name>
        <dbReference type="ChEBI" id="CHEBI:30616"/>
    </ligand>
</feature>
<proteinExistence type="inferred from homology"/>
<keyword evidence="5" id="KW-0479">Metal-binding</keyword>
<sequence>MSMSTRQQIRTLVRQRRQSLSAYDQTTHSDSLVSQVNSLDELASVKKVALYLATDGELNTTPLIHALWQQDIETYLPIIHPFAKGHLLFLRYDEQTSLISNKYNIHEPVLDQRGICPVSQLNIIFTPMVAFDQHGQRLGMGGGYYDRTLAPWQHTDAGPIAIGLAHDCQQVDVLPSESWDIPLSTIVTPSKIWRWAPSTDLV</sequence>